<dbReference type="InterPro" id="IPR036514">
    <property type="entry name" value="SGNH_hydro_sf"/>
</dbReference>
<accession>A0A9D2UHE5</accession>
<name>A0A9D2UHE5_9BACT</name>
<organism evidence="2 3">
    <name type="scientific">Candidatus Avibacteroides avistercoris</name>
    <dbReference type="NCBI Taxonomy" id="2840690"/>
    <lineage>
        <taxon>Bacteria</taxon>
        <taxon>Pseudomonadati</taxon>
        <taxon>Bacteroidota</taxon>
        <taxon>Bacteroidia</taxon>
        <taxon>Bacteroidales</taxon>
        <taxon>Bacteroidaceae</taxon>
        <taxon>Bacteroidaceae incertae sedis</taxon>
        <taxon>Candidatus Avibacteroides</taxon>
    </lineage>
</organism>
<dbReference type="Gene3D" id="2.60.120.1360">
    <property type="match status" value="1"/>
</dbReference>
<keyword evidence="1" id="KW-0812">Transmembrane</keyword>
<protein>
    <recommendedName>
        <fullName evidence="4">Periplasmic protein</fullName>
    </recommendedName>
</protein>
<proteinExistence type="predicted"/>
<sequence length="461" mass="50812">MKNYYWGAFLVTALVLIILLALNLLPDYQLFGHKMRRVDMLSELRYDKPVAALSEDTVKLEEIVEKKEIITDYVDTCEAGVTCIVDYSDSTHRGMSHFYAVLDSVADLDRPVRIAVFGDSFIEGDIFTADLREMLQQHYGGKGVGYVNITSNVANFRPTVIHKFEGWQSHSVIDSICDRAMLGLNSTYYKPRTPQAFVSLEGTSRYATGVAEAEVSQLYFMSDSSRFTLSCSVNGAEAEPVTVSGSGLRTARVSGGIKSVKWIVNDSVPAVFWGVTMESRHGVVVDNMSLRGSAGFNFLSIPEARLRQFAAARAYDLIILQYGLNVASENRTSYSGYKKSMEQVIAKLKSCFPTASFLLMSVGDRMMKDDDGNLVTMPGIINLVNYQEAIAADSGIAFWNLFSAFKSLGGIKAFAEAQPPMANLDYTHINFRGGKKLAAELVKALMNGKENFDKANGRAAD</sequence>
<dbReference type="GO" id="GO:0016788">
    <property type="term" value="F:hydrolase activity, acting on ester bonds"/>
    <property type="evidence" value="ECO:0007669"/>
    <property type="project" value="UniProtKB-ARBA"/>
</dbReference>
<evidence type="ECO:0000256" key="1">
    <source>
        <dbReference type="SAM" id="Phobius"/>
    </source>
</evidence>
<gene>
    <name evidence="2" type="ORF">IAA93_02055</name>
</gene>
<dbReference type="SUPFAM" id="SSF52266">
    <property type="entry name" value="SGNH hydrolase"/>
    <property type="match status" value="1"/>
</dbReference>
<dbReference type="AlphaFoldDB" id="A0A9D2UHE5"/>
<keyword evidence="1" id="KW-0472">Membrane</keyword>
<reference evidence="2" key="1">
    <citation type="journal article" date="2021" name="PeerJ">
        <title>Extensive microbial diversity within the chicken gut microbiome revealed by metagenomics and culture.</title>
        <authorList>
            <person name="Gilroy R."/>
            <person name="Ravi A."/>
            <person name="Getino M."/>
            <person name="Pursley I."/>
            <person name="Horton D.L."/>
            <person name="Alikhan N.F."/>
            <person name="Baker D."/>
            <person name="Gharbi K."/>
            <person name="Hall N."/>
            <person name="Watson M."/>
            <person name="Adriaenssens E.M."/>
            <person name="Foster-Nyarko E."/>
            <person name="Jarju S."/>
            <person name="Secka A."/>
            <person name="Antonio M."/>
            <person name="Oren A."/>
            <person name="Chaudhuri R.R."/>
            <person name="La Ragione R."/>
            <person name="Hildebrand F."/>
            <person name="Pallen M.J."/>
        </authorList>
    </citation>
    <scope>NUCLEOTIDE SEQUENCE</scope>
    <source>
        <strain evidence="2">MalCec1-1739</strain>
    </source>
</reference>
<dbReference type="Gene3D" id="3.40.50.1110">
    <property type="entry name" value="SGNH hydrolase"/>
    <property type="match status" value="1"/>
</dbReference>
<evidence type="ECO:0000313" key="2">
    <source>
        <dbReference type="EMBL" id="HJD52498.1"/>
    </source>
</evidence>
<comment type="caution">
    <text evidence="2">The sequence shown here is derived from an EMBL/GenBank/DDBJ whole genome shotgun (WGS) entry which is preliminary data.</text>
</comment>
<keyword evidence="1" id="KW-1133">Transmembrane helix</keyword>
<reference evidence="2" key="2">
    <citation type="submission" date="2021-04" db="EMBL/GenBank/DDBJ databases">
        <authorList>
            <person name="Gilroy R."/>
        </authorList>
    </citation>
    <scope>NUCLEOTIDE SEQUENCE</scope>
    <source>
        <strain evidence="2">MalCec1-1739</strain>
    </source>
</reference>
<feature type="transmembrane region" description="Helical" evidence="1">
    <location>
        <begin position="6"/>
        <end position="25"/>
    </location>
</feature>
<dbReference type="Proteomes" id="UP000787625">
    <property type="component" value="Unassembled WGS sequence"/>
</dbReference>
<evidence type="ECO:0000313" key="3">
    <source>
        <dbReference type="Proteomes" id="UP000787625"/>
    </source>
</evidence>
<evidence type="ECO:0008006" key="4">
    <source>
        <dbReference type="Google" id="ProtNLM"/>
    </source>
</evidence>
<dbReference type="EMBL" id="DWUP01000040">
    <property type="protein sequence ID" value="HJD52498.1"/>
    <property type="molecule type" value="Genomic_DNA"/>
</dbReference>